<dbReference type="PROSITE" id="PS51867">
    <property type="entry name" value="ZF_RING_GID"/>
    <property type="match status" value="1"/>
</dbReference>
<dbReference type="SUPFAM" id="SSF57850">
    <property type="entry name" value="RING/U-box"/>
    <property type="match status" value="1"/>
</dbReference>
<evidence type="ECO:0000313" key="9">
    <source>
        <dbReference type="Proteomes" id="UP000085678"/>
    </source>
</evidence>
<dbReference type="InterPro" id="IPR006595">
    <property type="entry name" value="CTLH_C"/>
</dbReference>
<dbReference type="OrthoDB" id="1933281at2759"/>
<evidence type="ECO:0000256" key="6">
    <source>
        <dbReference type="PROSITE-ProRule" id="PRU01215"/>
    </source>
</evidence>
<dbReference type="InParanoid" id="A0A1S3JZR6"/>
<reference evidence="10" key="1">
    <citation type="submission" date="2025-08" db="UniProtKB">
        <authorList>
            <consortium name="RefSeq"/>
        </authorList>
    </citation>
    <scope>IDENTIFICATION</scope>
    <source>
        <tissue evidence="10">Gonads</tissue>
    </source>
</reference>
<evidence type="ECO:0000256" key="3">
    <source>
        <dbReference type="ARBA" id="ARBA00022723"/>
    </source>
</evidence>
<dbReference type="InterPro" id="IPR013083">
    <property type="entry name" value="Znf_RING/FYVE/PHD"/>
</dbReference>
<dbReference type="InterPro" id="IPR006594">
    <property type="entry name" value="LisH"/>
</dbReference>
<dbReference type="PANTHER" id="PTHR12170">
    <property type="entry name" value="MACROPHAGE ERYTHROBLAST ATTACHER-RELATED"/>
    <property type="match status" value="1"/>
</dbReference>
<comment type="subcellular location">
    <subcellularLocation>
        <location evidence="1">Cytoplasm</location>
    </subcellularLocation>
</comment>
<dbReference type="InterPro" id="IPR045098">
    <property type="entry name" value="Fyv10_fam"/>
</dbReference>
<evidence type="ECO:0000259" key="8">
    <source>
        <dbReference type="PROSITE" id="PS51867"/>
    </source>
</evidence>
<dbReference type="PANTHER" id="PTHR12170:SF3">
    <property type="entry name" value="GH10162P"/>
    <property type="match status" value="1"/>
</dbReference>
<gene>
    <name evidence="10" type="primary">LOC106177593</name>
</gene>
<dbReference type="FunFam" id="3.30.40.10:FF:000143">
    <property type="entry name" value="Regulator of gluconeogenesis Rmd5"/>
    <property type="match status" value="1"/>
</dbReference>
<proteinExistence type="predicted"/>
<dbReference type="GO" id="GO:0034657">
    <property type="term" value="C:GID complex"/>
    <property type="evidence" value="ECO:0007669"/>
    <property type="project" value="TreeGrafter"/>
</dbReference>
<feature type="domain" description="CTLH" evidence="7">
    <location>
        <begin position="153"/>
        <end position="210"/>
    </location>
</feature>
<dbReference type="Gene3D" id="3.30.40.10">
    <property type="entry name" value="Zinc/RING finger domain, C3HC4 (zinc finger)"/>
    <property type="match status" value="1"/>
</dbReference>
<dbReference type="FunCoup" id="A0A1S3JZR6">
    <property type="interactions" value="1927"/>
</dbReference>
<dbReference type="GO" id="GO:0005634">
    <property type="term" value="C:nucleus"/>
    <property type="evidence" value="ECO:0007669"/>
    <property type="project" value="TreeGrafter"/>
</dbReference>
<dbReference type="OMA" id="LIRECKM"/>
<feature type="zinc finger region" description="RING-Gid-type" evidence="6">
    <location>
        <begin position="336"/>
        <end position="377"/>
    </location>
</feature>
<evidence type="ECO:0000313" key="10">
    <source>
        <dbReference type="RefSeq" id="XP_013415878.1"/>
    </source>
</evidence>
<dbReference type="InterPro" id="IPR024964">
    <property type="entry name" value="CTLH/CRA"/>
</dbReference>
<sequence length="391" mass="43691">MDACQAVEREVDKVLSKFNSLEQQTTKTLSDLISSIQGIQAELDSVPEDTEISTAQTILLAQNSRKIKDAVSKVSTEHKDLHSSVSKVGKAVDRNFPSDFSAVINEEALKGEQKAKLINEVICEHFLRQGMLDIAEELMHESHLNIDESQKEPFLELHRILDGLKHRNLEPAIGWAHTNRAALQSQNSSLEFKLHRLKFISLLLEGPESQQKALLYAKNFAPFAYSNPRDVQILMGSLLFIRQGIQNSPYAFLLDPVQWDEICDVFTRDACALLGLSVESPLSVGVQAGCTALPPLLNIKQVMQQRQCTGVWSAKDELPVEIDLGPERRYHSIFACPILRQQSNDSNPPSRLICGHVISRDALNKLANANKVKCPYCPVEMSPGDVKEIRF</sequence>
<evidence type="ECO:0000256" key="2">
    <source>
        <dbReference type="ARBA" id="ARBA00022490"/>
    </source>
</evidence>
<dbReference type="Proteomes" id="UP000085678">
    <property type="component" value="Unplaced"/>
</dbReference>
<protein>
    <submittedName>
        <fullName evidence="10">Protein RMD5 homolog A</fullName>
    </submittedName>
</protein>
<dbReference type="KEGG" id="lak:106177593"/>
<evidence type="ECO:0000256" key="1">
    <source>
        <dbReference type="ARBA" id="ARBA00004496"/>
    </source>
</evidence>
<evidence type="ECO:0000259" key="7">
    <source>
        <dbReference type="PROSITE" id="PS50897"/>
    </source>
</evidence>
<name>A0A1S3JZR6_LINAN</name>
<dbReference type="Pfam" id="PF10607">
    <property type="entry name" value="CTLH"/>
    <property type="match status" value="1"/>
</dbReference>
<keyword evidence="4 6" id="KW-0863">Zinc-finger</keyword>
<feature type="domain" description="RING-Gid-type" evidence="8">
    <location>
        <begin position="336"/>
        <end position="377"/>
    </location>
</feature>
<evidence type="ECO:0000256" key="4">
    <source>
        <dbReference type="ARBA" id="ARBA00022771"/>
    </source>
</evidence>
<dbReference type="SMART" id="SM00668">
    <property type="entry name" value="CTLH"/>
    <property type="match status" value="1"/>
</dbReference>
<evidence type="ECO:0000256" key="5">
    <source>
        <dbReference type="ARBA" id="ARBA00022833"/>
    </source>
</evidence>
<keyword evidence="2" id="KW-0963">Cytoplasm</keyword>
<keyword evidence="5" id="KW-0862">Zinc</keyword>
<dbReference type="InterPro" id="IPR027370">
    <property type="entry name" value="Znf-RING_euk"/>
</dbReference>
<dbReference type="STRING" id="7574.A0A1S3JZR6"/>
<dbReference type="AlphaFoldDB" id="A0A1S3JZR6"/>
<keyword evidence="3" id="KW-0479">Metal-binding</keyword>
<dbReference type="GO" id="GO:0008270">
    <property type="term" value="F:zinc ion binding"/>
    <property type="evidence" value="ECO:0007669"/>
    <property type="project" value="UniProtKB-KW"/>
</dbReference>
<dbReference type="InterPro" id="IPR044063">
    <property type="entry name" value="ZF_RING_GID"/>
</dbReference>
<dbReference type="GO" id="GO:0061630">
    <property type="term" value="F:ubiquitin protein ligase activity"/>
    <property type="evidence" value="ECO:0007669"/>
    <property type="project" value="InterPro"/>
</dbReference>
<organism evidence="9 10">
    <name type="scientific">Lingula anatina</name>
    <name type="common">Brachiopod</name>
    <name type="synonym">Lingula unguis</name>
    <dbReference type="NCBI Taxonomy" id="7574"/>
    <lineage>
        <taxon>Eukaryota</taxon>
        <taxon>Metazoa</taxon>
        <taxon>Spiralia</taxon>
        <taxon>Lophotrochozoa</taxon>
        <taxon>Brachiopoda</taxon>
        <taxon>Linguliformea</taxon>
        <taxon>Lingulata</taxon>
        <taxon>Lingulida</taxon>
        <taxon>Linguloidea</taxon>
        <taxon>Lingulidae</taxon>
        <taxon>Lingula</taxon>
    </lineage>
</organism>
<dbReference type="GeneID" id="106177593"/>
<dbReference type="InterPro" id="IPR013144">
    <property type="entry name" value="CRA_dom"/>
</dbReference>
<dbReference type="SMART" id="SM00757">
    <property type="entry name" value="CRA"/>
    <property type="match status" value="1"/>
</dbReference>
<dbReference type="RefSeq" id="XP_013415878.1">
    <property type="nucleotide sequence ID" value="XM_013560424.1"/>
</dbReference>
<dbReference type="GO" id="GO:0005737">
    <property type="term" value="C:cytoplasm"/>
    <property type="evidence" value="ECO:0007669"/>
    <property type="project" value="UniProtKB-SubCell"/>
</dbReference>
<dbReference type="GO" id="GO:0043161">
    <property type="term" value="P:proteasome-mediated ubiquitin-dependent protein catabolic process"/>
    <property type="evidence" value="ECO:0007669"/>
    <property type="project" value="InterPro"/>
</dbReference>
<keyword evidence="9" id="KW-1185">Reference proteome</keyword>
<dbReference type="Pfam" id="PF13445">
    <property type="entry name" value="zf-RING_UBOX"/>
    <property type="match status" value="1"/>
</dbReference>
<dbReference type="PROSITE" id="PS50897">
    <property type="entry name" value="CTLH"/>
    <property type="match status" value="1"/>
</dbReference>
<accession>A0A1S3JZR6</accession>
<dbReference type="PROSITE" id="PS50896">
    <property type="entry name" value="LISH"/>
    <property type="match status" value="1"/>
</dbReference>